<reference evidence="2" key="1">
    <citation type="submission" date="2023-03" db="UniProtKB">
        <authorList>
            <consortium name="WormBaseParasite"/>
        </authorList>
    </citation>
    <scope>IDENTIFICATION</scope>
</reference>
<name>A0A9J2P716_ASCLU</name>
<dbReference type="Proteomes" id="UP000036681">
    <property type="component" value="Unplaced"/>
</dbReference>
<keyword evidence="1" id="KW-1185">Reference proteome</keyword>
<dbReference type="AlphaFoldDB" id="A0A9J2P716"/>
<evidence type="ECO:0000313" key="2">
    <source>
        <dbReference type="WBParaSite" id="ALUE_0000517801-mRNA-1"/>
    </source>
</evidence>
<organism evidence="1 2">
    <name type="scientific">Ascaris lumbricoides</name>
    <name type="common">Giant roundworm</name>
    <dbReference type="NCBI Taxonomy" id="6252"/>
    <lineage>
        <taxon>Eukaryota</taxon>
        <taxon>Metazoa</taxon>
        <taxon>Ecdysozoa</taxon>
        <taxon>Nematoda</taxon>
        <taxon>Chromadorea</taxon>
        <taxon>Rhabditida</taxon>
        <taxon>Spirurina</taxon>
        <taxon>Ascaridomorpha</taxon>
        <taxon>Ascaridoidea</taxon>
        <taxon>Ascarididae</taxon>
        <taxon>Ascaris</taxon>
    </lineage>
</organism>
<evidence type="ECO:0000313" key="1">
    <source>
        <dbReference type="Proteomes" id="UP000036681"/>
    </source>
</evidence>
<proteinExistence type="predicted"/>
<protein>
    <submittedName>
        <fullName evidence="2">Uncharacterized protein</fullName>
    </submittedName>
</protein>
<dbReference type="WBParaSite" id="ALUE_0000517801-mRNA-1">
    <property type="protein sequence ID" value="ALUE_0000517801-mRNA-1"/>
    <property type="gene ID" value="ALUE_0000517801"/>
</dbReference>
<accession>A0A9J2P716</accession>
<sequence length="83" mass="9223">MENSYFRQNFILSISCSVSAAISNTFENEKVNDGSVPQMLVASALILLQTLYFQVHCLMCYEGVNCAMECDQCEGAACIKILR</sequence>